<dbReference type="GO" id="GO:0005829">
    <property type="term" value="C:cytosol"/>
    <property type="evidence" value="ECO:0007669"/>
    <property type="project" value="TreeGrafter"/>
</dbReference>
<dbReference type="Gene3D" id="1.25.40.340">
    <property type="match status" value="1"/>
</dbReference>
<evidence type="ECO:0000256" key="6">
    <source>
        <dbReference type="ARBA" id="ARBA00022741"/>
    </source>
</evidence>
<protein>
    <recommendedName>
        <fullName evidence="4">Triokinase/FMN cyclase</fullName>
        <ecNumber evidence="2">2.7.1.28</ecNumber>
        <ecNumber evidence="1">2.7.1.29</ecNumber>
        <ecNumber evidence="3">4.6.1.15</ecNumber>
    </recommendedName>
    <alternativeName>
        <fullName evidence="10">Bifunctional ATP-dependent dihydroxyacetone kinase/FAD-AMP lyase (cyclizing)</fullName>
    </alternativeName>
</protein>
<keyword evidence="7" id="KW-0418">Kinase</keyword>
<dbReference type="InterPro" id="IPR004007">
    <property type="entry name" value="DhaL_dom"/>
</dbReference>
<dbReference type="FunFam" id="3.40.50.10440:FF:000001">
    <property type="entry name" value="Dihydroxyacetone kinase, DhaK subunit"/>
    <property type="match status" value="1"/>
</dbReference>
<dbReference type="GO" id="GO:0034012">
    <property type="term" value="F:FAD-AMP lyase (cyclizing) activity"/>
    <property type="evidence" value="ECO:0007669"/>
    <property type="project" value="UniProtKB-EC"/>
</dbReference>
<evidence type="ECO:0000313" key="19">
    <source>
        <dbReference type="WBParaSite" id="nRc.2.0.1.t25216-RA"/>
    </source>
</evidence>
<dbReference type="SMART" id="SM01120">
    <property type="entry name" value="Dak2"/>
    <property type="match status" value="1"/>
</dbReference>
<comment type="catalytic activity">
    <reaction evidence="15">
        <text>dihydroxyacetone + ATP = dihydroxyacetone phosphate + ADP + H(+)</text>
        <dbReference type="Rhea" id="RHEA:15773"/>
        <dbReference type="ChEBI" id="CHEBI:15378"/>
        <dbReference type="ChEBI" id="CHEBI:16016"/>
        <dbReference type="ChEBI" id="CHEBI:30616"/>
        <dbReference type="ChEBI" id="CHEBI:57642"/>
        <dbReference type="ChEBI" id="CHEBI:456216"/>
        <dbReference type="EC" id="2.7.1.29"/>
    </reaction>
</comment>
<keyword evidence="6" id="KW-0547">Nucleotide-binding</keyword>
<evidence type="ECO:0000256" key="8">
    <source>
        <dbReference type="ARBA" id="ARBA00022840"/>
    </source>
</evidence>
<evidence type="ECO:0000256" key="12">
    <source>
        <dbReference type="ARBA" id="ARBA00046681"/>
    </source>
</evidence>
<proteinExistence type="predicted"/>
<evidence type="ECO:0000256" key="5">
    <source>
        <dbReference type="ARBA" id="ARBA00022679"/>
    </source>
</evidence>
<dbReference type="EC" id="4.6.1.15" evidence="3"/>
<evidence type="ECO:0000313" key="18">
    <source>
        <dbReference type="Proteomes" id="UP000887565"/>
    </source>
</evidence>
<evidence type="ECO:0000256" key="10">
    <source>
        <dbReference type="ARBA" id="ARBA00032426"/>
    </source>
</evidence>
<evidence type="ECO:0000256" key="2">
    <source>
        <dbReference type="ARBA" id="ARBA00012110"/>
    </source>
</evidence>
<evidence type="ECO:0000259" key="17">
    <source>
        <dbReference type="PROSITE" id="PS51481"/>
    </source>
</evidence>
<dbReference type="GO" id="GO:0019563">
    <property type="term" value="P:glycerol catabolic process"/>
    <property type="evidence" value="ECO:0007669"/>
    <property type="project" value="TreeGrafter"/>
</dbReference>
<accession>A0A915JFE8</accession>
<evidence type="ECO:0000256" key="7">
    <source>
        <dbReference type="ARBA" id="ARBA00022777"/>
    </source>
</evidence>
<organism evidence="18 19">
    <name type="scientific">Romanomermis culicivorax</name>
    <name type="common">Nematode worm</name>
    <dbReference type="NCBI Taxonomy" id="13658"/>
    <lineage>
        <taxon>Eukaryota</taxon>
        <taxon>Metazoa</taxon>
        <taxon>Ecdysozoa</taxon>
        <taxon>Nematoda</taxon>
        <taxon>Enoplea</taxon>
        <taxon>Dorylaimia</taxon>
        <taxon>Mermithida</taxon>
        <taxon>Mermithoidea</taxon>
        <taxon>Mermithidae</taxon>
        <taxon>Romanomermis</taxon>
    </lineage>
</organism>
<reference evidence="19" key="1">
    <citation type="submission" date="2022-11" db="UniProtKB">
        <authorList>
            <consortium name="WormBaseParasite"/>
        </authorList>
    </citation>
    <scope>IDENTIFICATION</scope>
</reference>
<dbReference type="Pfam" id="PF02734">
    <property type="entry name" value="Dak2"/>
    <property type="match status" value="1"/>
</dbReference>
<dbReference type="InterPro" id="IPR036117">
    <property type="entry name" value="DhaL_dom_sf"/>
</dbReference>
<evidence type="ECO:0000256" key="14">
    <source>
        <dbReference type="ARBA" id="ARBA00048526"/>
    </source>
</evidence>
<evidence type="ECO:0000256" key="11">
    <source>
        <dbReference type="ARBA" id="ARBA00045490"/>
    </source>
</evidence>
<evidence type="ECO:0000259" key="16">
    <source>
        <dbReference type="PROSITE" id="PS51480"/>
    </source>
</evidence>
<dbReference type="PANTHER" id="PTHR28629:SF4">
    <property type="entry name" value="TRIOKINASE_FMN CYCLASE"/>
    <property type="match status" value="1"/>
</dbReference>
<comment type="catalytic activity">
    <reaction evidence="13">
        <text>D-glyceraldehyde + ATP = D-glyceraldehyde 3-phosphate + ADP + H(+)</text>
        <dbReference type="Rhea" id="RHEA:13941"/>
        <dbReference type="ChEBI" id="CHEBI:15378"/>
        <dbReference type="ChEBI" id="CHEBI:17378"/>
        <dbReference type="ChEBI" id="CHEBI:30616"/>
        <dbReference type="ChEBI" id="CHEBI:59776"/>
        <dbReference type="ChEBI" id="CHEBI:456216"/>
        <dbReference type="EC" id="2.7.1.28"/>
    </reaction>
</comment>
<comment type="subunit">
    <text evidence="12">Homodimer. Interacts with IFIH1 (via the CARD domains), the interaction is inhibited by viral infection.</text>
</comment>
<feature type="domain" description="DhaK" evidence="17">
    <location>
        <begin position="18"/>
        <end position="379"/>
    </location>
</feature>
<dbReference type="InterPro" id="IPR004006">
    <property type="entry name" value="DhaK_dom"/>
</dbReference>
<dbReference type="PROSITE" id="PS51480">
    <property type="entry name" value="DHAL"/>
    <property type="match status" value="1"/>
</dbReference>
<dbReference type="EC" id="2.7.1.28" evidence="2"/>
<evidence type="ECO:0000256" key="15">
    <source>
        <dbReference type="ARBA" id="ARBA00048898"/>
    </source>
</evidence>
<dbReference type="Gene3D" id="3.30.1180.20">
    <property type="entry name" value="Dihydroxyacetone kinase, domain 2"/>
    <property type="match status" value="1"/>
</dbReference>
<evidence type="ECO:0000256" key="3">
    <source>
        <dbReference type="ARBA" id="ARBA00012578"/>
    </source>
</evidence>
<dbReference type="SUPFAM" id="SSF101473">
    <property type="entry name" value="DhaL-like"/>
    <property type="match status" value="1"/>
</dbReference>
<dbReference type="Proteomes" id="UP000887565">
    <property type="component" value="Unplaced"/>
</dbReference>
<keyword evidence="5" id="KW-0808">Transferase</keyword>
<dbReference type="EC" id="2.7.1.29" evidence="1"/>
<comment type="catalytic activity">
    <reaction evidence="14">
        <text>FAD = riboflavin cyclic-4',5'-phosphate + AMP + H(+)</text>
        <dbReference type="Rhea" id="RHEA:13729"/>
        <dbReference type="ChEBI" id="CHEBI:15378"/>
        <dbReference type="ChEBI" id="CHEBI:57692"/>
        <dbReference type="ChEBI" id="CHEBI:76202"/>
        <dbReference type="ChEBI" id="CHEBI:456215"/>
        <dbReference type="EC" id="4.6.1.15"/>
    </reaction>
</comment>
<evidence type="ECO:0000256" key="4">
    <source>
        <dbReference type="ARBA" id="ARBA00018932"/>
    </source>
</evidence>
<evidence type="ECO:0000256" key="9">
    <source>
        <dbReference type="ARBA" id="ARBA00023285"/>
    </source>
</evidence>
<keyword evidence="9" id="KW-0170">Cobalt</keyword>
<dbReference type="Pfam" id="PF02733">
    <property type="entry name" value="Dak1"/>
    <property type="match status" value="2"/>
</dbReference>
<keyword evidence="18" id="KW-1185">Reference proteome</keyword>
<dbReference type="GO" id="GO:0050354">
    <property type="term" value="F:triokinase activity"/>
    <property type="evidence" value="ECO:0007669"/>
    <property type="project" value="UniProtKB-EC"/>
</dbReference>
<name>A0A915JFE8_ROMCU</name>
<evidence type="ECO:0000256" key="13">
    <source>
        <dbReference type="ARBA" id="ARBA00047974"/>
    </source>
</evidence>
<dbReference type="SUPFAM" id="SSF82549">
    <property type="entry name" value="DAK1/DegV-like"/>
    <property type="match status" value="1"/>
</dbReference>
<dbReference type="InterPro" id="IPR050861">
    <property type="entry name" value="Dihydroxyacetone_Kinase"/>
</dbReference>
<evidence type="ECO:0000256" key="1">
    <source>
        <dbReference type="ARBA" id="ARBA00012107"/>
    </source>
</evidence>
<comment type="function">
    <text evidence="11">Catalyzes both the phosphorylation of dihydroxyacetone and of glyceraldehyde, and the splitting of ribonucleoside diphosphate-X compounds among which FAD is the best substrate. Represses IFIH1-mediated cellular antiviral response.</text>
</comment>
<dbReference type="PROSITE" id="PS51481">
    <property type="entry name" value="DHAK"/>
    <property type="match status" value="1"/>
</dbReference>
<dbReference type="GO" id="GO:0005524">
    <property type="term" value="F:ATP binding"/>
    <property type="evidence" value="ECO:0007669"/>
    <property type="project" value="UniProtKB-KW"/>
</dbReference>
<feature type="domain" description="DhaL" evidence="16">
    <location>
        <begin position="376"/>
        <end position="580"/>
    </location>
</feature>
<dbReference type="Gene3D" id="3.40.50.10440">
    <property type="entry name" value="Dihydroxyacetone kinase, domain 1"/>
    <property type="match status" value="1"/>
</dbReference>
<dbReference type="PANTHER" id="PTHR28629">
    <property type="entry name" value="TRIOKINASE/FMN CYCLASE"/>
    <property type="match status" value="1"/>
</dbReference>
<sequence>MDADDEKKMSITKKMINDPDQCVDENLLGFAASHQFVKKIQGYRILVRADIEQFRKSKKVSLISGGGSGHEPMFAGFVGEGCLTAAVAGPVFTSPPPSQILQGLKMIDNGVGILVLIINYTGDRLNFGIAIQKFNQISKTPIRSVIVADDCALKSKDRSAGRRGLAGTVLVLKKMITFEQKTALNPQKVLNFFPNLVAPLRICGAMANAGLSLDEIVNTASKVVNNTGTIGLSMSSCSIPNRAPMFKLGAKEMELGLGIHGEPGVKRTDMQTAHTTVKIMIDHMLDEKSNTRIKVGRDDQVAIVLNNLGGLSQIEMGILSKEVIFYTNAPATCAVWRPLLQCDNDQIDYHNYEIQPVDSSDGSQMKSKSNVPNLSSPFGRCLLNVCNKLCEKESYLNELDSFCGDGDCGTTIKLGSSALKTALHNDTLSVNDPAKFIDEISILWQNSTGGTAGAIYSLFLSAIAKILAQKRSEEPKTWLTAFVEGTEMIMTYTMAKPGDRTMIDPLAAAAEFFKKELYNDSFTVDEKFLDELAKIVHESALSTKDMIAKAGRASYVAKANLTHPDPGAMAVDIWFNTITNFLKEELIE</sequence>
<dbReference type="OMA" id="ALNMNGF"/>
<dbReference type="GO" id="GO:0004371">
    <property type="term" value="F:glycerone kinase activity"/>
    <property type="evidence" value="ECO:0007669"/>
    <property type="project" value="UniProtKB-EC"/>
</dbReference>
<dbReference type="WBParaSite" id="nRc.2.0.1.t25216-RA">
    <property type="protein sequence ID" value="nRc.2.0.1.t25216-RA"/>
    <property type="gene ID" value="nRc.2.0.1.g25216"/>
</dbReference>
<keyword evidence="8" id="KW-0067">ATP-binding</keyword>
<dbReference type="FunFam" id="1.25.40.340:FF:000002">
    <property type="entry name" value="Dihydroxyacetone kinase, L subunit"/>
    <property type="match status" value="1"/>
</dbReference>
<dbReference type="AlphaFoldDB" id="A0A915JFE8"/>